<comment type="caution">
    <text evidence="6">The sequence shown here is derived from an EMBL/GenBank/DDBJ whole genome shotgun (WGS) entry which is preliminary data.</text>
</comment>
<gene>
    <name evidence="6" type="ORF">CDL10_09525</name>
</gene>
<feature type="domain" description="RNA-binding S4" evidence="5">
    <location>
        <begin position="36"/>
        <end position="103"/>
    </location>
</feature>
<evidence type="ECO:0000256" key="3">
    <source>
        <dbReference type="PROSITE-ProRule" id="PRU00182"/>
    </source>
</evidence>
<dbReference type="Proteomes" id="UP000231960">
    <property type="component" value="Unassembled WGS sequence"/>
</dbReference>
<dbReference type="AlphaFoldDB" id="A0A2M9R7C3"/>
<name>A0A2M9R7C3_9FLAO</name>
<dbReference type="InterPro" id="IPR036986">
    <property type="entry name" value="S4_RNA-bd_sf"/>
</dbReference>
<evidence type="ECO:0000256" key="4">
    <source>
        <dbReference type="SAM" id="MobiDB-lite"/>
    </source>
</evidence>
<dbReference type="Gene3D" id="3.30.70.580">
    <property type="entry name" value="Pseudouridine synthase I, catalytic domain, N-terminal subdomain"/>
    <property type="match status" value="1"/>
</dbReference>
<evidence type="ECO:0000256" key="1">
    <source>
        <dbReference type="ARBA" id="ARBA00008348"/>
    </source>
</evidence>
<dbReference type="Gene3D" id="3.30.70.1560">
    <property type="entry name" value="Alpha-L RNA-binding motif"/>
    <property type="match status" value="1"/>
</dbReference>
<dbReference type="GO" id="GO:0120159">
    <property type="term" value="F:rRNA pseudouridine synthase activity"/>
    <property type="evidence" value="ECO:0007669"/>
    <property type="project" value="UniProtKB-ARBA"/>
</dbReference>
<dbReference type="PANTHER" id="PTHR47683">
    <property type="entry name" value="PSEUDOURIDINE SYNTHASE FAMILY PROTEIN-RELATED"/>
    <property type="match status" value="1"/>
</dbReference>
<keyword evidence="2" id="KW-0413">Isomerase</keyword>
<organism evidence="6 7">
    <name type="scientific">Avrilella dinanensis</name>
    <dbReference type="NCBI Taxonomy" id="2008672"/>
    <lineage>
        <taxon>Bacteria</taxon>
        <taxon>Pseudomonadati</taxon>
        <taxon>Bacteroidota</taxon>
        <taxon>Flavobacteriia</taxon>
        <taxon>Flavobacteriales</taxon>
        <taxon>Flavobacteriaceae</taxon>
        <taxon>Avrilella</taxon>
    </lineage>
</organism>
<dbReference type="Pfam" id="PF00849">
    <property type="entry name" value="PseudoU_synth_2"/>
    <property type="match status" value="1"/>
</dbReference>
<evidence type="ECO:0000313" key="6">
    <source>
        <dbReference type="EMBL" id="PJR04754.1"/>
    </source>
</evidence>
<evidence type="ECO:0000313" key="7">
    <source>
        <dbReference type="Proteomes" id="UP000231960"/>
    </source>
</evidence>
<dbReference type="PROSITE" id="PS50889">
    <property type="entry name" value="S4"/>
    <property type="match status" value="1"/>
</dbReference>
<dbReference type="SUPFAM" id="SSF55174">
    <property type="entry name" value="Alpha-L RNA-binding motif"/>
    <property type="match status" value="1"/>
</dbReference>
<dbReference type="InterPro" id="IPR006145">
    <property type="entry name" value="PsdUridine_synth_RsuA/RluA"/>
</dbReference>
<comment type="similarity">
    <text evidence="1">Belongs to the pseudouridine synthase RsuA family.</text>
</comment>
<dbReference type="InterPro" id="IPR050343">
    <property type="entry name" value="RsuA_PseudoU_synthase"/>
</dbReference>
<sequence length="264" mass="29949">MSNDRAGKRNFNKGGSRKPNPKKNNKPQPGNDDKGMRLNKYIANSGMCSRRDADLYIRTGNVSVNGKVITEMGYRVQPKDVVQFDGATILPEKKVYVLLNKPKGFSTSSAQDNVRQLIRSASTSELFPIGFMDKTTLGLLLFTNDQDLIQKFTNSAQRSSKIYQVSLDKNCKKEDLEKIRNGVKIDDNKVFVESVEYVENKPKTEIGIEVKTSNIKIVRRLFEVLGYNVVKLDRVMFAGLTKWGISRGQWRFLTDQELINLKNS</sequence>
<dbReference type="GO" id="GO:0000455">
    <property type="term" value="P:enzyme-directed rRNA pseudouridine synthesis"/>
    <property type="evidence" value="ECO:0007669"/>
    <property type="project" value="UniProtKB-ARBA"/>
</dbReference>
<dbReference type="OrthoDB" id="9807213at2"/>
<dbReference type="InterPro" id="IPR042092">
    <property type="entry name" value="PsdUridine_s_RsuA/RluB/E/F_cat"/>
</dbReference>
<dbReference type="SMART" id="SM00363">
    <property type="entry name" value="S4"/>
    <property type="match status" value="1"/>
</dbReference>
<dbReference type="CDD" id="cd00165">
    <property type="entry name" value="S4"/>
    <property type="match status" value="1"/>
</dbReference>
<feature type="region of interest" description="Disordered" evidence="4">
    <location>
        <begin position="1"/>
        <end position="37"/>
    </location>
</feature>
<dbReference type="RefSeq" id="WP_100678312.1">
    <property type="nucleotide sequence ID" value="NZ_NIPO01000001.1"/>
</dbReference>
<feature type="compositionally biased region" description="Basic residues" evidence="4">
    <location>
        <begin position="8"/>
        <end position="25"/>
    </location>
</feature>
<dbReference type="Gene3D" id="3.10.290.10">
    <property type="entry name" value="RNA-binding S4 domain"/>
    <property type="match status" value="1"/>
</dbReference>
<dbReference type="EMBL" id="NIPO01000001">
    <property type="protein sequence ID" value="PJR04754.1"/>
    <property type="molecule type" value="Genomic_DNA"/>
</dbReference>
<dbReference type="InterPro" id="IPR020094">
    <property type="entry name" value="TruA/RsuA/RluB/E/F_N"/>
</dbReference>
<evidence type="ECO:0000256" key="2">
    <source>
        <dbReference type="ARBA" id="ARBA00023235"/>
    </source>
</evidence>
<dbReference type="SUPFAM" id="SSF55120">
    <property type="entry name" value="Pseudouridine synthase"/>
    <property type="match status" value="1"/>
</dbReference>
<protein>
    <submittedName>
        <fullName evidence="6">Pseudouridylate synthase</fullName>
    </submittedName>
</protein>
<dbReference type="GO" id="GO:0003723">
    <property type="term" value="F:RNA binding"/>
    <property type="evidence" value="ECO:0007669"/>
    <property type="project" value="UniProtKB-KW"/>
</dbReference>
<dbReference type="PANTHER" id="PTHR47683:SF2">
    <property type="entry name" value="RNA-BINDING S4 DOMAIN-CONTAINING PROTEIN"/>
    <property type="match status" value="1"/>
</dbReference>
<reference evidence="6 7" key="1">
    <citation type="submission" date="2017-06" db="EMBL/GenBank/DDBJ databases">
        <title>Description of Avrilella dinanensis gen. nov. sp. nov.</title>
        <authorList>
            <person name="Leyer C."/>
            <person name="Sassi M."/>
            <person name="Minet J."/>
            <person name="Kayal S."/>
            <person name="Cattoir V."/>
        </authorList>
    </citation>
    <scope>NUCLEOTIDE SEQUENCE [LARGE SCALE GENOMIC DNA]</scope>
    <source>
        <strain evidence="6 7">UR159</strain>
    </source>
</reference>
<evidence type="ECO:0000259" key="5">
    <source>
        <dbReference type="SMART" id="SM00363"/>
    </source>
</evidence>
<dbReference type="Pfam" id="PF01479">
    <property type="entry name" value="S4"/>
    <property type="match status" value="1"/>
</dbReference>
<keyword evidence="3" id="KW-0694">RNA-binding</keyword>
<keyword evidence="7" id="KW-1185">Reference proteome</keyword>
<dbReference type="FunFam" id="3.10.290.10:FF:000003">
    <property type="entry name" value="Pseudouridine synthase"/>
    <property type="match status" value="1"/>
</dbReference>
<dbReference type="InterPro" id="IPR002942">
    <property type="entry name" value="S4_RNA-bd"/>
</dbReference>
<dbReference type="InterPro" id="IPR020103">
    <property type="entry name" value="PsdUridine_synth_cat_dom_sf"/>
</dbReference>
<accession>A0A2M9R7C3</accession>
<proteinExistence type="inferred from homology"/>